<name>A0A1P8K5M8_9BURK</name>
<organism evidence="1 2">
    <name type="scientific">Rhodoferax saidenbachensis</name>
    <dbReference type="NCBI Taxonomy" id="1484693"/>
    <lineage>
        <taxon>Bacteria</taxon>
        <taxon>Pseudomonadati</taxon>
        <taxon>Pseudomonadota</taxon>
        <taxon>Betaproteobacteria</taxon>
        <taxon>Burkholderiales</taxon>
        <taxon>Comamonadaceae</taxon>
        <taxon>Rhodoferax</taxon>
    </lineage>
</organism>
<dbReference type="Proteomes" id="UP000186110">
    <property type="component" value="Chromosome"/>
</dbReference>
<dbReference type="Gene3D" id="1.10.490.110">
    <property type="entry name" value="Uncharacterized conserved protein DUF2267"/>
    <property type="match status" value="1"/>
</dbReference>
<protein>
    <recommendedName>
        <fullName evidence="3">DUF2267 domain-containing protein</fullName>
    </recommendedName>
</protein>
<evidence type="ECO:0008006" key="3">
    <source>
        <dbReference type="Google" id="ProtNLM"/>
    </source>
</evidence>
<proteinExistence type="predicted"/>
<sequence length="127" mass="14008">MVDARDCASLPTTNMAWNMVVGVLHAFRWRLQVTQVVAFAAVLPPMIRALFIEDWDPEKAALPFGEPADWLADVCSIRTRHNFSPPDAVASVASALRKHVDADAFESVLAHLPSGASRYWQPKPPSN</sequence>
<dbReference type="KEGG" id="rsb:RS694_00785"/>
<dbReference type="InterPro" id="IPR018727">
    <property type="entry name" value="DUF2267"/>
</dbReference>
<dbReference type="Pfam" id="PF10025">
    <property type="entry name" value="DUF2267"/>
    <property type="match status" value="1"/>
</dbReference>
<evidence type="ECO:0000313" key="2">
    <source>
        <dbReference type="Proteomes" id="UP000186110"/>
    </source>
</evidence>
<dbReference type="AlphaFoldDB" id="A0A1P8K5M8"/>
<dbReference type="STRING" id="1484693.RS694_00785"/>
<keyword evidence="2" id="KW-1185">Reference proteome</keyword>
<dbReference type="InterPro" id="IPR038282">
    <property type="entry name" value="DUF2267_sf"/>
</dbReference>
<accession>A0A1P8K5M8</accession>
<reference evidence="1 2" key="1">
    <citation type="submission" date="2017-01" db="EMBL/GenBank/DDBJ databases">
        <authorList>
            <person name="Mah S.A."/>
            <person name="Swanson W.J."/>
            <person name="Moy G.W."/>
            <person name="Vacquier V.D."/>
        </authorList>
    </citation>
    <scope>NUCLEOTIDE SEQUENCE [LARGE SCALE GENOMIC DNA]</scope>
    <source>
        <strain evidence="1 2">DSM 22694</strain>
    </source>
</reference>
<evidence type="ECO:0000313" key="1">
    <source>
        <dbReference type="EMBL" id="APW41221.1"/>
    </source>
</evidence>
<dbReference type="EMBL" id="CP019239">
    <property type="protein sequence ID" value="APW41221.1"/>
    <property type="molecule type" value="Genomic_DNA"/>
</dbReference>
<gene>
    <name evidence="1" type="ORF">RS694_00785</name>
</gene>